<sequence length="257" mass="28332">MKTMIPGYSPLLIAALVFLLTSASSSSKSPASFFVPMRRPRRKVSVGAVLSPLDQSKLDFVGSLENAYDPNHENPVSTSFLRHLVDQSSPERVTRDMVESFGQLGTGKWRIVYAEECSTSFGFGSLFGGASAIELELENDSKVICRVHCNKPLPFQLSIEGSYGTARHNMIIKVNNVQAKQAHIEGNNGLDEPFSPLKGGALSMTHAFLERTWRTIFAGVVVIDIAFIDKNLAVFDLNFLARVKGTRICARKEPDFF</sequence>
<gene>
    <name evidence="2" type="ORF">ACHAW5_004704</name>
</gene>
<protein>
    <recommendedName>
        <fullName evidence="4">Plastid lipid-associated protein/fibrillin conserved domain-containing protein</fullName>
    </recommendedName>
</protein>
<accession>A0ABD3MFN0</accession>
<reference evidence="2 3" key="1">
    <citation type="submission" date="2024-10" db="EMBL/GenBank/DDBJ databases">
        <title>Updated reference genomes for cyclostephanoid diatoms.</title>
        <authorList>
            <person name="Roberts W.R."/>
            <person name="Alverson A.J."/>
        </authorList>
    </citation>
    <scope>NUCLEOTIDE SEQUENCE [LARGE SCALE GENOMIC DNA]</scope>
    <source>
        <strain evidence="2 3">AJA276-08</strain>
    </source>
</reference>
<evidence type="ECO:0000313" key="2">
    <source>
        <dbReference type="EMBL" id="KAL3762387.1"/>
    </source>
</evidence>
<dbReference type="Proteomes" id="UP001530315">
    <property type="component" value="Unassembled WGS sequence"/>
</dbReference>
<keyword evidence="3" id="KW-1185">Reference proteome</keyword>
<keyword evidence="1" id="KW-0732">Signal</keyword>
<feature type="chain" id="PRO_5044754875" description="Plastid lipid-associated protein/fibrillin conserved domain-containing protein" evidence="1">
    <location>
        <begin position="28"/>
        <end position="257"/>
    </location>
</feature>
<dbReference type="AlphaFoldDB" id="A0ABD3MFN0"/>
<evidence type="ECO:0000313" key="3">
    <source>
        <dbReference type="Proteomes" id="UP001530315"/>
    </source>
</evidence>
<feature type="signal peptide" evidence="1">
    <location>
        <begin position="1"/>
        <end position="27"/>
    </location>
</feature>
<organism evidence="2 3">
    <name type="scientific">Stephanodiscus triporus</name>
    <dbReference type="NCBI Taxonomy" id="2934178"/>
    <lineage>
        <taxon>Eukaryota</taxon>
        <taxon>Sar</taxon>
        <taxon>Stramenopiles</taxon>
        <taxon>Ochrophyta</taxon>
        <taxon>Bacillariophyta</taxon>
        <taxon>Coscinodiscophyceae</taxon>
        <taxon>Thalassiosirophycidae</taxon>
        <taxon>Stephanodiscales</taxon>
        <taxon>Stephanodiscaceae</taxon>
        <taxon>Stephanodiscus</taxon>
    </lineage>
</organism>
<dbReference type="EMBL" id="JALLAZ020001828">
    <property type="protein sequence ID" value="KAL3762387.1"/>
    <property type="molecule type" value="Genomic_DNA"/>
</dbReference>
<evidence type="ECO:0000256" key="1">
    <source>
        <dbReference type="SAM" id="SignalP"/>
    </source>
</evidence>
<comment type="caution">
    <text evidence="2">The sequence shown here is derived from an EMBL/GenBank/DDBJ whole genome shotgun (WGS) entry which is preliminary data.</text>
</comment>
<evidence type="ECO:0008006" key="4">
    <source>
        <dbReference type="Google" id="ProtNLM"/>
    </source>
</evidence>
<proteinExistence type="predicted"/>
<name>A0ABD3MFN0_9STRA</name>